<keyword evidence="2" id="KW-0479">Metal-binding</keyword>
<evidence type="ECO:0000256" key="5">
    <source>
        <dbReference type="SAM" id="MobiDB-lite"/>
    </source>
</evidence>
<evidence type="ECO:0000256" key="2">
    <source>
        <dbReference type="ARBA" id="ARBA00022723"/>
    </source>
</evidence>
<dbReference type="Proteomes" id="UP001642487">
    <property type="component" value="Chromosome 3"/>
</dbReference>
<evidence type="ECO:0000313" key="8">
    <source>
        <dbReference type="Proteomes" id="UP001642487"/>
    </source>
</evidence>
<dbReference type="Pfam" id="PF00403">
    <property type="entry name" value="HMA"/>
    <property type="match status" value="2"/>
</dbReference>
<accession>A0ABP0YEX1</accession>
<gene>
    <name evidence="7" type="ORF">CITCOLO1_LOCUS10924</name>
</gene>
<sequence>MAEKEEKKKEEKEKVEAITAIYKVNLHCQQCWREIKKPLSRTQGVQNVEVDMEKSEIRVKGSNLDVLKIHKQIEKLSKKRVELISPKVKPKEKDPPKATDNKPKPTVINRTVTAKVHLHCAKCEQDLKNKLLKHKGVYSVKTDMKAQTLTMEGSIEAEKFKSYLKKKLQKHADITADSSKPTPPPEKTKEKPKEKPSSETTTTDKKTMVAEIQTKDNNNESNNVVNKNNVPYFIHYVYAPQLFSDENPNACTVM</sequence>
<name>A0ABP0YEX1_9ROSI</name>
<evidence type="ECO:0000259" key="6">
    <source>
        <dbReference type="PROSITE" id="PS50846"/>
    </source>
</evidence>
<evidence type="ECO:0000256" key="3">
    <source>
        <dbReference type="ARBA" id="ARBA00023289"/>
    </source>
</evidence>
<proteinExistence type="inferred from homology"/>
<dbReference type="Gene3D" id="3.30.70.100">
    <property type="match status" value="2"/>
</dbReference>
<dbReference type="PANTHER" id="PTHR46195">
    <property type="entry name" value="HEAVY METAL-ASSOCIATED ISOPRENYLATED PLANT PROTEIN 7"/>
    <property type="match status" value="1"/>
</dbReference>
<evidence type="ECO:0000313" key="7">
    <source>
        <dbReference type="EMBL" id="CAK9318946.1"/>
    </source>
</evidence>
<dbReference type="PROSITE" id="PS50846">
    <property type="entry name" value="HMA_2"/>
    <property type="match status" value="2"/>
</dbReference>
<dbReference type="EMBL" id="OZ021737">
    <property type="protein sequence ID" value="CAK9318946.1"/>
    <property type="molecule type" value="Genomic_DNA"/>
</dbReference>
<feature type="domain" description="HMA" evidence="6">
    <location>
        <begin position="109"/>
        <end position="172"/>
    </location>
</feature>
<keyword evidence="3" id="KW-0449">Lipoprotein</keyword>
<feature type="domain" description="HMA" evidence="6">
    <location>
        <begin position="17"/>
        <end position="81"/>
    </location>
</feature>
<dbReference type="InterPro" id="IPR044577">
    <property type="entry name" value="HIPP4/7/8/17/18/19"/>
</dbReference>
<dbReference type="CDD" id="cd00371">
    <property type="entry name" value="HMA"/>
    <property type="match status" value="2"/>
</dbReference>
<dbReference type="InterPro" id="IPR006121">
    <property type="entry name" value="HMA_dom"/>
</dbReference>
<feature type="compositionally biased region" description="Basic and acidic residues" evidence="5">
    <location>
        <begin position="89"/>
        <end position="103"/>
    </location>
</feature>
<evidence type="ECO:0000256" key="4">
    <source>
        <dbReference type="ARBA" id="ARBA00024045"/>
    </source>
</evidence>
<feature type="region of interest" description="Disordered" evidence="5">
    <location>
        <begin position="171"/>
        <end position="207"/>
    </location>
</feature>
<evidence type="ECO:0000256" key="1">
    <source>
        <dbReference type="ARBA" id="ARBA00022481"/>
    </source>
</evidence>
<organism evidence="7 8">
    <name type="scientific">Citrullus colocynthis</name>
    <name type="common">colocynth</name>
    <dbReference type="NCBI Taxonomy" id="252529"/>
    <lineage>
        <taxon>Eukaryota</taxon>
        <taxon>Viridiplantae</taxon>
        <taxon>Streptophyta</taxon>
        <taxon>Embryophyta</taxon>
        <taxon>Tracheophyta</taxon>
        <taxon>Spermatophyta</taxon>
        <taxon>Magnoliopsida</taxon>
        <taxon>eudicotyledons</taxon>
        <taxon>Gunneridae</taxon>
        <taxon>Pentapetalae</taxon>
        <taxon>rosids</taxon>
        <taxon>fabids</taxon>
        <taxon>Cucurbitales</taxon>
        <taxon>Cucurbitaceae</taxon>
        <taxon>Benincaseae</taxon>
        <taxon>Citrullus</taxon>
    </lineage>
</organism>
<dbReference type="InterPro" id="IPR036163">
    <property type="entry name" value="HMA_dom_sf"/>
</dbReference>
<keyword evidence="8" id="KW-1185">Reference proteome</keyword>
<reference evidence="7 8" key="1">
    <citation type="submission" date="2024-03" db="EMBL/GenBank/DDBJ databases">
        <authorList>
            <person name="Gkanogiannis A."/>
            <person name="Becerra Lopez-Lavalle L."/>
        </authorList>
    </citation>
    <scope>NUCLEOTIDE SEQUENCE [LARGE SCALE GENOMIC DNA]</scope>
</reference>
<keyword evidence="3" id="KW-0636">Prenylation</keyword>
<dbReference type="SUPFAM" id="SSF55008">
    <property type="entry name" value="HMA, heavy metal-associated domain"/>
    <property type="match status" value="2"/>
</dbReference>
<feature type="region of interest" description="Disordered" evidence="5">
    <location>
        <begin position="86"/>
        <end position="105"/>
    </location>
</feature>
<feature type="compositionally biased region" description="Basic and acidic residues" evidence="5">
    <location>
        <begin position="186"/>
        <end position="207"/>
    </location>
</feature>
<keyword evidence="1" id="KW-0488">Methylation</keyword>
<comment type="similarity">
    <text evidence="4">Belongs to the HIPP family.</text>
</comment>
<dbReference type="PANTHER" id="PTHR46195:SF12">
    <property type="entry name" value="HEAVY METAL-ASSOCIATED ISOPRENYLATED PLANT PROTEIN 4"/>
    <property type="match status" value="1"/>
</dbReference>
<protein>
    <recommendedName>
        <fullName evidence="6">HMA domain-containing protein</fullName>
    </recommendedName>
</protein>